<dbReference type="InParanoid" id="H6BZE2"/>
<evidence type="ECO:0000313" key="1">
    <source>
        <dbReference type="EMBL" id="EHY57005.1"/>
    </source>
</evidence>
<protein>
    <submittedName>
        <fullName evidence="1">Uncharacterized protein</fullName>
    </submittedName>
</protein>
<organism evidence="1 2">
    <name type="scientific">Exophiala dermatitidis (strain ATCC 34100 / CBS 525.76 / NIH/UT8656)</name>
    <name type="common">Black yeast</name>
    <name type="synonym">Wangiella dermatitidis</name>
    <dbReference type="NCBI Taxonomy" id="858893"/>
    <lineage>
        <taxon>Eukaryota</taxon>
        <taxon>Fungi</taxon>
        <taxon>Dikarya</taxon>
        <taxon>Ascomycota</taxon>
        <taxon>Pezizomycotina</taxon>
        <taxon>Eurotiomycetes</taxon>
        <taxon>Chaetothyriomycetidae</taxon>
        <taxon>Chaetothyriales</taxon>
        <taxon>Herpotrichiellaceae</taxon>
        <taxon>Exophiala</taxon>
    </lineage>
</organism>
<dbReference type="VEuPathDB" id="FungiDB:HMPREF1120_05060"/>
<keyword evidence="2" id="KW-1185">Reference proteome</keyword>
<gene>
    <name evidence="1" type="ORF">HMPREF1120_05060</name>
</gene>
<dbReference type="AlphaFoldDB" id="H6BZE2"/>
<dbReference type="HOGENOM" id="CLU_1758818_0_0_1"/>
<proteinExistence type="predicted"/>
<sequence length="148" mass="16691">MAAAAAAVYNERLGWVGHLYHVFPGPIDPLILISNFQLPTSNHADDNNKRYARAGQQCDFQHTSEMISPLTVCDPSQPPARGFEVPPSPTFCPSCFLPVGSQCWIPGCFRHWHFCRLRIGLEQKSRWMTCLCRPGPERTKTEVRFSTS</sequence>
<name>H6BZE2_EXODN</name>
<dbReference type="RefSeq" id="XP_009157466.1">
    <property type="nucleotide sequence ID" value="XM_009159218.1"/>
</dbReference>
<accession>H6BZE2</accession>
<dbReference type="EMBL" id="JH226133">
    <property type="protein sequence ID" value="EHY57005.1"/>
    <property type="molecule type" value="Genomic_DNA"/>
</dbReference>
<dbReference type="Proteomes" id="UP000007304">
    <property type="component" value="Unassembled WGS sequence"/>
</dbReference>
<dbReference type="GeneID" id="20309699"/>
<reference evidence="1" key="1">
    <citation type="submission" date="2011-07" db="EMBL/GenBank/DDBJ databases">
        <title>The Genome Sequence of Exophiala (Wangiella) dermatitidis NIH/UT8656.</title>
        <authorList>
            <consortium name="The Broad Institute Genome Sequencing Platform"/>
            <person name="Cuomo C."/>
            <person name="Wang Z."/>
            <person name="Hunicke-Smith S."/>
            <person name="Szanislo P.J."/>
            <person name="Earl A."/>
            <person name="Young S.K."/>
            <person name="Zeng Q."/>
            <person name="Gargeya S."/>
            <person name="Fitzgerald M."/>
            <person name="Haas B."/>
            <person name="Abouelleil A."/>
            <person name="Alvarado L."/>
            <person name="Arachchi H.M."/>
            <person name="Berlin A."/>
            <person name="Brown A."/>
            <person name="Chapman S.B."/>
            <person name="Chen Z."/>
            <person name="Dunbar C."/>
            <person name="Freedman E."/>
            <person name="Gearin G."/>
            <person name="Gellesch M."/>
            <person name="Goldberg J."/>
            <person name="Griggs A."/>
            <person name="Gujja S."/>
            <person name="Heiman D."/>
            <person name="Howarth C."/>
            <person name="Larson L."/>
            <person name="Lui A."/>
            <person name="MacDonald P.J.P."/>
            <person name="Montmayeur A."/>
            <person name="Murphy C."/>
            <person name="Neiman D."/>
            <person name="Pearson M."/>
            <person name="Priest M."/>
            <person name="Roberts A."/>
            <person name="Saif S."/>
            <person name="Shea T."/>
            <person name="Shenoy N."/>
            <person name="Sisk P."/>
            <person name="Stolte C."/>
            <person name="Sykes S."/>
            <person name="Wortman J."/>
            <person name="Nusbaum C."/>
            <person name="Birren B."/>
        </authorList>
    </citation>
    <scope>NUCLEOTIDE SEQUENCE</scope>
    <source>
        <strain evidence="1">NIH/UT8656</strain>
    </source>
</reference>
<evidence type="ECO:0000313" key="2">
    <source>
        <dbReference type="Proteomes" id="UP000007304"/>
    </source>
</evidence>